<gene>
    <name evidence="3" type="ORF">FHT02_000515</name>
</gene>
<evidence type="ECO:0000256" key="1">
    <source>
        <dbReference type="SAM" id="MobiDB-lite"/>
    </source>
</evidence>
<dbReference type="Proteomes" id="UP000527143">
    <property type="component" value="Unassembled WGS sequence"/>
</dbReference>
<feature type="transmembrane region" description="Helical" evidence="2">
    <location>
        <begin position="32"/>
        <end position="60"/>
    </location>
</feature>
<keyword evidence="4" id="KW-1185">Reference proteome</keyword>
<dbReference type="AlphaFoldDB" id="A0A840YB99"/>
<evidence type="ECO:0000313" key="4">
    <source>
        <dbReference type="Proteomes" id="UP000527143"/>
    </source>
</evidence>
<comment type="caution">
    <text evidence="3">The sequence shown here is derived from an EMBL/GenBank/DDBJ whole genome shotgun (WGS) entry which is preliminary data.</text>
</comment>
<evidence type="ECO:0000256" key="2">
    <source>
        <dbReference type="SAM" id="Phobius"/>
    </source>
</evidence>
<name>A0A840YB99_9SPHN</name>
<protein>
    <submittedName>
        <fullName evidence="3">Amino acid transporter</fullName>
    </submittedName>
</protein>
<dbReference type="RefSeq" id="WP_184083897.1">
    <property type="nucleotide sequence ID" value="NZ_JACIJF010000001.1"/>
</dbReference>
<feature type="region of interest" description="Disordered" evidence="1">
    <location>
        <begin position="94"/>
        <end position="114"/>
    </location>
</feature>
<reference evidence="3 4" key="1">
    <citation type="submission" date="2020-08" db="EMBL/GenBank/DDBJ databases">
        <title>Genomic Encyclopedia of Type Strains, Phase IV (KMG-IV): sequencing the most valuable type-strain genomes for metagenomic binning, comparative biology and taxonomic classification.</title>
        <authorList>
            <person name="Goeker M."/>
        </authorList>
    </citation>
    <scope>NUCLEOTIDE SEQUENCE [LARGE SCALE GENOMIC DNA]</scope>
    <source>
        <strain evidence="3 4">DSM 26736</strain>
    </source>
</reference>
<keyword evidence="2" id="KW-0812">Transmembrane</keyword>
<evidence type="ECO:0000313" key="3">
    <source>
        <dbReference type="EMBL" id="MBB5709309.1"/>
    </source>
</evidence>
<accession>A0A840YB99</accession>
<keyword evidence="2" id="KW-1133">Transmembrane helix</keyword>
<sequence>MQVGIAILGLLAAILGPLATLAYKSDRKWPAFYASAWPLLVGCFAIFCCLGLGAAFVLAWPKEGGPFIAAAAVAGVGSLALVVALVFADWVRDGQEKQESGGKRRRNTTDPHQR</sequence>
<dbReference type="EMBL" id="JACIJF010000001">
    <property type="protein sequence ID" value="MBB5709309.1"/>
    <property type="molecule type" value="Genomic_DNA"/>
</dbReference>
<keyword evidence="2" id="KW-0472">Membrane</keyword>
<feature type="transmembrane region" description="Helical" evidence="2">
    <location>
        <begin position="67"/>
        <end position="88"/>
    </location>
</feature>
<organism evidence="3 4">
    <name type="scientific">Sphingomonas xinjiangensis</name>
    <dbReference type="NCBI Taxonomy" id="643568"/>
    <lineage>
        <taxon>Bacteria</taxon>
        <taxon>Pseudomonadati</taxon>
        <taxon>Pseudomonadota</taxon>
        <taxon>Alphaproteobacteria</taxon>
        <taxon>Sphingomonadales</taxon>
        <taxon>Sphingomonadaceae</taxon>
        <taxon>Sphingomonas</taxon>
    </lineage>
</organism>
<proteinExistence type="predicted"/>